<name>A0AAE0IUU7_9PEZI</name>
<dbReference type="AlphaFoldDB" id="A0AAE0IUU7"/>
<evidence type="ECO:0000313" key="2">
    <source>
        <dbReference type="Proteomes" id="UP001286456"/>
    </source>
</evidence>
<gene>
    <name evidence="1" type="ORF">B0T19DRAFT_472779</name>
</gene>
<dbReference type="Proteomes" id="UP001286456">
    <property type="component" value="Unassembled WGS sequence"/>
</dbReference>
<sequence>MALRQAYEAADKDLRAAINDCFGLRAKHDGPFLHRIRISYSVVMAITNNRGDTLDWKLATEKFVPLLKACHAERGLLLWSCREQLLFWQKVRSHLPWAIRDDRVDNFVLSEIALAITQAAWLHHKHLDTTKTGQTGIKTELAAAACTFAADLIMYEGHMRGRQDDGDLFSGFTAWRAPAQPIGGRNVVPKDENGDPKTVSVFPITMRRPVHTPTTYPVEIEFLEDHLSAKIRARYGWGITNLFDLTAQEDLTDWLLDYMRDHL</sequence>
<keyword evidence="2" id="KW-1185">Reference proteome</keyword>
<reference evidence="1" key="2">
    <citation type="submission" date="2023-06" db="EMBL/GenBank/DDBJ databases">
        <authorList>
            <consortium name="Lawrence Berkeley National Laboratory"/>
            <person name="Haridas S."/>
            <person name="Hensen N."/>
            <person name="Bonometti L."/>
            <person name="Westerberg I."/>
            <person name="Brannstrom I.O."/>
            <person name="Guillou S."/>
            <person name="Cros-Aarteil S."/>
            <person name="Calhoun S."/>
            <person name="Kuo A."/>
            <person name="Mondo S."/>
            <person name="Pangilinan J."/>
            <person name="Riley R."/>
            <person name="Labutti K."/>
            <person name="Andreopoulos B."/>
            <person name="Lipzen A."/>
            <person name="Chen C."/>
            <person name="Yanf M."/>
            <person name="Daum C."/>
            <person name="Ng V."/>
            <person name="Clum A."/>
            <person name="Steindorff A."/>
            <person name="Ohm R."/>
            <person name="Martin F."/>
            <person name="Silar P."/>
            <person name="Natvig D."/>
            <person name="Lalanne C."/>
            <person name="Gautier V."/>
            <person name="Ament-Velasquez S.L."/>
            <person name="Kruys A."/>
            <person name="Hutchinson M.I."/>
            <person name="Powell A.J."/>
            <person name="Barry K."/>
            <person name="Miller A.N."/>
            <person name="Grigoriev I.V."/>
            <person name="Debuchy R."/>
            <person name="Gladieux P."/>
            <person name="Thoren M.H."/>
            <person name="Johannesson H."/>
        </authorList>
    </citation>
    <scope>NUCLEOTIDE SEQUENCE</scope>
    <source>
        <strain evidence="1">SMH4131-1</strain>
    </source>
</reference>
<protein>
    <submittedName>
        <fullName evidence="1">Uncharacterized protein</fullName>
    </submittedName>
</protein>
<evidence type="ECO:0000313" key="1">
    <source>
        <dbReference type="EMBL" id="KAK3331751.1"/>
    </source>
</evidence>
<dbReference type="EMBL" id="JAUEPO010000002">
    <property type="protein sequence ID" value="KAK3331751.1"/>
    <property type="molecule type" value="Genomic_DNA"/>
</dbReference>
<organism evidence="1 2">
    <name type="scientific">Cercophora scortea</name>
    <dbReference type="NCBI Taxonomy" id="314031"/>
    <lineage>
        <taxon>Eukaryota</taxon>
        <taxon>Fungi</taxon>
        <taxon>Dikarya</taxon>
        <taxon>Ascomycota</taxon>
        <taxon>Pezizomycotina</taxon>
        <taxon>Sordariomycetes</taxon>
        <taxon>Sordariomycetidae</taxon>
        <taxon>Sordariales</taxon>
        <taxon>Lasiosphaeriaceae</taxon>
        <taxon>Cercophora</taxon>
    </lineage>
</organism>
<accession>A0AAE0IUU7</accession>
<reference evidence="1" key="1">
    <citation type="journal article" date="2023" name="Mol. Phylogenet. Evol.">
        <title>Genome-scale phylogeny and comparative genomics of the fungal order Sordariales.</title>
        <authorList>
            <person name="Hensen N."/>
            <person name="Bonometti L."/>
            <person name="Westerberg I."/>
            <person name="Brannstrom I.O."/>
            <person name="Guillou S."/>
            <person name="Cros-Aarteil S."/>
            <person name="Calhoun S."/>
            <person name="Haridas S."/>
            <person name="Kuo A."/>
            <person name="Mondo S."/>
            <person name="Pangilinan J."/>
            <person name="Riley R."/>
            <person name="LaButti K."/>
            <person name="Andreopoulos B."/>
            <person name="Lipzen A."/>
            <person name="Chen C."/>
            <person name="Yan M."/>
            <person name="Daum C."/>
            <person name="Ng V."/>
            <person name="Clum A."/>
            <person name="Steindorff A."/>
            <person name="Ohm R.A."/>
            <person name="Martin F."/>
            <person name="Silar P."/>
            <person name="Natvig D.O."/>
            <person name="Lalanne C."/>
            <person name="Gautier V."/>
            <person name="Ament-Velasquez S.L."/>
            <person name="Kruys A."/>
            <person name="Hutchinson M.I."/>
            <person name="Powell A.J."/>
            <person name="Barry K."/>
            <person name="Miller A.N."/>
            <person name="Grigoriev I.V."/>
            <person name="Debuchy R."/>
            <person name="Gladieux P."/>
            <person name="Hiltunen Thoren M."/>
            <person name="Johannesson H."/>
        </authorList>
    </citation>
    <scope>NUCLEOTIDE SEQUENCE</scope>
    <source>
        <strain evidence="1">SMH4131-1</strain>
    </source>
</reference>
<proteinExistence type="predicted"/>
<comment type="caution">
    <text evidence="1">The sequence shown here is derived from an EMBL/GenBank/DDBJ whole genome shotgun (WGS) entry which is preliminary data.</text>
</comment>